<dbReference type="SUPFAM" id="SSF53448">
    <property type="entry name" value="Nucleotide-diphospho-sugar transferases"/>
    <property type="match status" value="1"/>
</dbReference>
<evidence type="ECO:0000256" key="1">
    <source>
        <dbReference type="ARBA" id="ARBA00006739"/>
    </source>
</evidence>
<sequence>MGVIQMKKAQILLSTYNGEKFVEQQLDSLMNQDHKNLEVLIRDDGSKDNTIQILETYSKQYPNIKLIKGANKGVIASFFELALNASDTSDFFAFCDQDDYWRPTKVSRAIALLEKEDANIPLLYFSRLDIVDDKLQFIKHSQIPPQEVGLKNAIIQNVATGCTIVFNRAMLELFKSHIPAKENITMHDAWFYLLGAAFGKLIYDKESHLLYRQHSSNALGMADNKVKSAMIRYKNFKKEGKEKPFTKQVDEFYRLFKGDLTSDQRKLIEDFLLKRNSLLNRFSYILNTPLYRQNQRDTIIFKILYSFNSY</sequence>
<keyword evidence="3" id="KW-0808">Transferase</keyword>
<dbReference type="STRING" id="1117379.BABA_01625"/>
<comment type="similarity">
    <text evidence="1">Belongs to the glycosyltransferase 2 family.</text>
</comment>
<evidence type="ECO:0000313" key="3">
    <source>
        <dbReference type="EMBL" id="EKN71341.1"/>
    </source>
</evidence>
<dbReference type="AlphaFoldDB" id="K6ED13"/>
<comment type="caution">
    <text evidence="3">The sequence shown here is derived from an EMBL/GenBank/DDBJ whole genome shotgun (WGS) entry which is preliminary data.</text>
</comment>
<protein>
    <submittedName>
        <fullName evidence="3">Family 2 glycosyl transferase</fullName>
    </submittedName>
</protein>
<dbReference type="CDD" id="cd04196">
    <property type="entry name" value="GT_2_like_d"/>
    <property type="match status" value="1"/>
</dbReference>
<keyword evidence="4" id="KW-1185">Reference proteome</keyword>
<dbReference type="PATRIC" id="fig|1117379.3.peg.340"/>
<dbReference type="Proteomes" id="UP000006316">
    <property type="component" value="Unassembled WGS sequence"/>
</dbReference>
<dbReference type="Gene3D" id="3.90.550.10">
    <property type="entry name" value="Spore Coat Polysaccharide Biosynthesis Protein SpsA, Chain A"/>
    <property type="match status" value="1"/>
</dbReference>
<dbReference type="PANTHER" id="PTHR22916:SF3">
    <property type="entry name" value="UDP-GLCNAC:BETAGAL BETA-1,3-N-ACETYLGLUCOSAMINYLTRANSFERASE-LIKE PROTEIN 1"/>
    <property type="match status" value="1"/>
</dbReference>
<reference evidence="3 4" key="1">
    <citation type="journal article" date="2012" name="Front. Microbiol.">
        <title>Redundancy and modularity in membrane-associated dissimilatory nitrate reduction in Bacillus.</title>
        <authorList>
            <person name="Heylen K."/>
            <person name="Keltjens J."/>
        </authorList>
    </citation>
    <scope>NUCLEOTIDE SEQUENCE [LARGE SCALE GENOMIC DNA]</scope>
    <source>
        <strain evidence="4">LMG 21833T</strain>
    </source>
</reference>
<feature type="domain" description="Glycosyltransferase 2-like" evidence="2">
    <location>
        <begin position="11"/>
        <end position="136"/>
    </location>
</feature>
<dbReference type="eggNOG" id="COG0463">
    <property type="taxonomic scope" value="Bacteria"/>
</dbReference>
<evidence type="ECO:0000313" key="4">
    <source>
        <dbReference type="Proteomes" id="UP000006316"/>
    </source>
</evidence>
<dbReference type="GO" id="GO:0016758">
    <property type="term" value="F:hexosyltransferase activity"/>
    <property type="evidence" value="ECO:0007669"/>
    <property type="project" value="UniProtKB-ARBA"/>
</dbReference>
<accession>K6ED13</accession>
<evidence type="ECO:0000259" key="2">
    <source>
        <dbReference type="Pfam" id="PF00535"/>
    </source>
</evidence>
<dbReference type="InterPro" id="IPR001173">
    <property type="entry name" value="Glyco_trans_2-like"/>
</dbReference>
<organism evidence="3 4">
    <name type="scientific">Neobacillus bataviensis LMG 21833</name>
    <dbReference type="NCBI Taxonomy" id="1117379"/>
    <lineage>
        <taxon>Bacteria</taxon>
        <taxon>Bacillati</taxon>
        <taxon>Bacillota</taxon>
        <taxon>Bacilli</taxon>
        <taxon>Bacillales</taxon>
        <taxon>Bacillaceae</taxon>
        <taxon>Neobacillus</taxon>
    </lineage>
</organism>
<gene>
    <name evidence="3" type="ORF">BABA_01625</name>
</gene>
<dbReference type="Pfam" id="PF00535">
    <property type="entry name" value="Glycos_transf_2"/>
    <property type="match status" value="1"/>
</dbReference>
<dbReference type="EMBL" id="AJLS01000009">
    <property type="protein sequence ID" value="EKN71341.1"/>
    <property type="molecule type" value="Genomic_DNA"/>
</dbReference>
<dbReference type="InterPro" id="IPR029044">
    <property type="entry name" value="Nucleotide-diphossugar_trans"/>
</dbReference>
<proteinExistence type="inferred from homology"/>
<name>K6ED13_9BACI</name>
<dbReference type="PANTHER" id="PTHR22916">
    <property type="entry name" value="GLYCOSYLTRANSFERASE"/>
    <property type="match status" value="1"/>
</dbReference>